<keyword evidence="1" id="KW-0472">Membrane</keyword>
<protein>
    <submittedName>
        <fullName evidence="2">DUF2798 domain-containing protein</fullName>
    </submittedName>
</protein>
<keyword evidence="1" id="KW-1133">Transmembrane helix</keyword>
<feature type="transmembrane region" description="Helical" evidence="1">
    <location>
        <begin position="6"/>
        <end position="29"/>
    </location>
</feature>
<keyword evidence="3" id="KW-1185">Reference proteome</keyword>
<dbReference type="RefSeq" id="WP_263529359.1">
    <property type="nucleotide sequence ID" value="NZ_JAOVZB010000001.1"/>
</dbReference>
<gene>
    <name evidence="2" type="ORF">OFY17_03730</name>
</gene>
<dbReference type="Proteomes" id="UP001209713">
    <property type="component" value="Unassembled WGS sequence"/>
</dbReference>
<keyword evidence="1" id="KW-0812">Transmembrane</keyword>
<evidence type="ECO:0000313" key="2">
    <source>
        <dbReference type="EMBL" id="MCV2401991.1"/>
    </source>
</evidence>
<reference evidence="2 3" key="1">
    <citation type="submission" date="2022-10" db="EMBL/GenBank/DDBJ databases">
        <title>Marinomonas transparenta sp. nov. and Marinomonas sargassi sp. nov., isolated from marine alga (Sargassum natans (L.) Gaillon).</title>
        <authorList>
            <person name="Wang Y."/>
        </authorList>
    </citation>
    <scope>NUCLEOTIDE SEQUENCE [LARGE SCALE GENOMIC DNA]</scope>
    <source>
        <strain evidence="2 3">C2222</strain>
    </source>
</reference>
<accession>A0ABT2YQ29</accession>
<dbReference type="EMBL" id="JAOVZB010000001">
    <property type="protein sequence ID" value="MCV2401991.1"/>
    <property type="molecule type" value="Genomic_DNA"/>
</dbReference>
<sequence>MKLRVYFAILMSGIMSLIVSGWVTVINVGMAEHFISFWLKAWLLAWPVAGAVAFLFGPWVQKLSSKLAEKS</sequence>
<dbReference type="Pfam" id="PF11391">
    <property type="entry name" value="DUF2798"/>
    <property type="match status" value="1"/>
</dbReference>
<comment type="caution">
    <text evidence="2">The sequence shown here is derived from an EMBL/GenBank/DDBJ whole genome shotgun (WGS) entry which is preliminary data.</text>
</comment>
<organism evidence="2 3">
    <name type="scientific">Marinomonas sargassi</name>
    <dbReference type="NCBI Taxonomy" id="2984494"/>
    <lineage>
        <taxon>Bacteria</taxon>
        <taxon>Pseudomonadati</taxon>
        <taxon>Pseudomonadota</taxon>
        <taxon>Gammaproteobacteria</taxon>
        <taxon>Oceanospirillales</taxon>
        <taxon>Oceanospirillaceae</taxon>
        <taxon>Marinomonas</taxon>
    </lineage>
</organism>
<dbReference type="InterPro" id="IPR021529">
    <property type="entry name" value="DUF2798"/>
</dbReference>
<feature type="transmembrane region" description="Helical" evidence="1">
    <location>
        <begin position="41"/>
        <end position="60"/>
    </location>
</feature>
<proteinExistence type="predicted"/>
<evidence type="ECO:0000256" key="1">
    <source>
        <dbReference type="SAM" id="Phobius"/>
    </source>
</evidence>
<name>A0ABT2YQ29_9GAMM</name>
<evidence type="ECO:0000313" key="3">
    <source>
        <dbReference type="Proteomes" id="UP001209713"/>
    </source>
</evidence>